<keyword evidence="2" id="KW-1185">Reference proteome</keyword>
<sequence length="143" mass="15628">METPSSPARIPCDAISFAGVHVDGNTDAGIHLQGQQRCNSMHAPGCDPMHFNDDGSTEDPYKDVPSGLLGSFRLRRMRLLWTLRLVEAHLCAAMCRLGDACPKPCFGVPVENLQNSELQSEPLGLAPKSAKRKCLMHWSENAV</sequence>
<organism evidence="1 2">
    <name type="scientific">Nepenthes gracilis</name>
    <name type="common">Slender pitcher plant</name>
    <dbReference type="NCBI Taxonomy" id="150966"/>
    <lineage>
        <taxon>Eukaryota</taxon>
        <taxon>Viridiplantae</taxon>
        <taxon>Streptophyta</taxon>
        <taxon>Embryophyta</taxon>
        <taxon>Tracheophyta</taxon>
        <taxon>Spermatophyta</taxon>
        <taxon>Magnoliopsida</taxon>
        <taxon>eudicotyledons</taxon>
        <taxon>Gunneridae</taxon>
        <taxon>Pentapetalae</taxon>
        <taxon>Caryophyllales</taxon>
        <taxon>Nepenthaceae</taxon>
        <taxon>Nepenthes</taxon>
    </lineage>
</organism>
<name>A0AAD3SY30_NEPGR</name>
<proteinExistence type="predicted"/>
<dbReference type="AlphaFoldDB" id="A0AAD3SY30"/>
<evidence type="ECO:0000313" key="2">
    <source>
        <dbReference type="Proteomes" id="UP001279734"/>
    </source>
</evidence>
<dbReference type="Proteomes" id="UP001279734">
    <property type="component" value="Unassembled WGS sequence"/>
</dbReference>
<reference evidence="1" key="1">
    <citation type="submission" date="2023-05" db="EMBL/GenBank/DDBJ databases">
        <title>Nepenthes gracilis genome sequencing.</title>
        <authorList>
            <person name="Fukushima K."/>
        </authorList>
    </citation>
    <scope>NUCLEOTIDE SEQUENCE</scope>
    <source>
        <strain evidence="1">SING2019-196</strain>
    </source>
</reference>
<gene>
    <name evidence="1" type="ORF">Nepgr_021111</name>
</gene>
<protein>
    <submittedName>
        <fullName evidence="1">Uncharacterized protein</fullName>
    </submittedName>
</protein>
<dbReference type="EMBL" id="BSYO01000020">
    <property type="protein sequence ID" value="GMH19270.1"/>
    <property type="molecule type" value="Genomic_DNA"/>
</dbReference>
<accession>A0AAD3SY30</accession>
<evidence type="ECO:0000313" key="1">
    <source>
        <dbReference type="EMBL" id="GMH19270.1"/>
    </source>
</evidence>
<comment type="caution">
    <text evidence="1">The sequence shown here is derived from an EMBL/GenBank/DDBJ whole genome shotgun (WGS) entry which is preliminary data.</text>
</comment>